<dbReference type="InterPro" id="IPR039690">
    <property type="entry name" value="SNRNP25"/>
</dbReference>
<dbReference type="Gramene" id="Mp5g09430.1">
    <property type="protein sequence ID" value="Mp5g09430.1.cds"/>
    <property type="gene ID" value="Mp5g09430"/>
</dbReference>
<name>A0A2R6WFY3_MARPO</name>
<keyword evidence="3" id="KW-1185">Reference proteome</keyword>
<dbReference type="PANTHER" id="PTHR14942">
    <property type="entry name" value="U11/U12 SMALL NUCLEAR RIBONUCLEOPROTEIN 25 KDA PROTEIN"/>
    <property type="match status" value="1"/>
</dbReference>
<dbReference type="SUPFAM" id="SSF54236">
    <property type="entry name" value="Ubiquitin-like"/>
    <property type="match status" value="1"/>
</dbReference>
<protein>
    <recommendedName>
        <fullName evidence="1">SNRNP25 ubiquitin-like domain-containing protein</fullName>
    </recommendedName>
</protein>
<gene>
    <name evidence="2" type="ORF">MARPO_0095s0017</name>
</gene>
<dbReference type="Gene3D" id="3.10.20.90">
    <property type="entry name" value="Phosphatidylinositol 3-kinase Catalytic Subunit, Chain A, domain 1"/>
    <property type="match status" value="1"/>
</dbReference>
<dbReference type="PANTHER" id="PTHR14942:SF0">
    <property type="entry name" value="U11_U12 SMALL NUCLEAR RIBONUCLEOPROTEIN 25 KDA PROTEIN"/>
    <property type="match status" value="1"/>
</dbReference>
<dbReference type="OrthoDB" id="72819at2759"/>
<evidence type="ECO:0000313" key="3">
    <source>
        <dbReference type="Proteomes" id="UP000244005"/>
    </source>
</evidence>
<dbReference type="Pfam" id="PF18036">
    <property type="entry name" value="Ubiquitin_4"/>
    <property type="match status" value="1"/>
</dbReference>
<dbReference type="CDD" id="cd17058">
    <property type="entry name" value="Ubl_SNRNP25"/>
    <property type="match status" value="1"/>
</dbReference>
<dbReference type="AlphaFoldDB" id="A0A2R6WFY3"/>
<proteinExistence type="predicted"/>
<dbReference type="OMA" id="HENQADQ"/>
<evidence type="ECO:0000259" key="1">
    <source>
        <dbReference type="Pfam" id="PF18036"/>
    </source>
</evidence>
<accession>A0A2R6WFY3</accession>
<dbReference type="EMBL" id="KZ772767">
    <property type="protein sequence ID" value="PTQ32753.1"/>
    <property type="molecule type" value="Genomic_DNA"/>
</dbReference>
<sequence length="226" mass="25599">MMRTQSHGRRFRFGEGGLALAFCGSVNFDNISQPLPTRRAEDKMLLNLRKADMGSSGYYQRTGQFEPLLAALLDDPVLADVPKKPTVADIDKLIGVELGSAMKLSILKMDNTSFDVAVLNTASVRELKAELEKKVDSMEQGQLGHRHISWKHVWGNFCLTYNNEKLLNDDALLREFGIKNNDQLHFARHIPSREADVHSRAKKRRFFHGLRKSISFNSSSTIRRSI</sequence>
<dbReference type="GO" id="GO:0000398">
    <property type="term" value="P:mRNA splicing, via spliceosome"/>
    <property type="evidence" value="ECO:0007669"/>
    <property type="project" value="InterPro"/>
</dbReference>
<evidence type="ECO:0000313" key="2">
    <source>
        <dbReference type="EMBL" id="PTQ32753.1"/>
    </source>
</evidence>
<reference evidence="3" key="1">
    <citation type="journal article" date="2017" name="Cell">
        <title>Insights into land plant evolution garnered from the Marchantia polymorpha genome.</title>
        <authorList>
            <person name="Bowman J.L."/>
            <person name="Kohchi T."/>
            <person name="Yamato K.T."/>
            <person name="Jenkins J."/>
            <person name="Shu S."/>
            <person name="Ishizaki K."/>
            <person name="Yamaoka S."/>
            <person name="Nishihama R."/>
            <person name="Nakamura Y."/>
            <person name="Berger F."/>
            <person name="Adam C."/>
            <person name="Aki S.S."/>
            <person name="Althoff F."/>
            <person name="Araki T."/>
            <person name="Arteaga-Vazquez M.A."/>
            <person name="Balasubrmanian S."/>
            <person name="Barry K."/>
            <person name="Bauer D."/>
            <person name="Boehm C.R."/>
            <person name="Briginshaw L."/>
            <person name="Caballero-Perez J."/>
            <person name="Catarino B."/>
            <person name="Chen F."/>
            <person name="Chiyoda S."/>
            <person name="Chovatia M."/>
            <person name="Davies K.M."/>
            <person name="Delmans M."/>
            <person name="Demura T."/>
            <person name="Dierschke T."/>
            <person name="Dolan L."/>
            <person name="Dorantes-Acosta A.E."/>
            <person name="Eklund D.M."/>
            <person name="Florent S.N."/>
            <person name="Flores-Sandoval E."/>
            <person name="Fujiyama A."/>
            <person name="Fukuzawa H."/>
            <person name="Galik B."/>
            <person name="Grimanelli D."/>
            <person name="Grimwood J."/>
            <person name="Grossniklaus U."/>
            <person name="Hamada T."/>
            <person name="Haseloff J."/>
            <person name="Hetherington A.J."/>
            <person name="Higo A."/>
            <person name="Hirakawa Y."/>
            <person name="Hundley H.N."/>
            <person name="Ikeda Y."/>
            <person name="Inoue K."/>
            <person name="Inoue S.I."/>
            <person name="Ishida S."/>
            <person name="Jia Q."/>
            <person name="Kakita M."/>
            <person name="Kanazawa T."/>
            <person name="Kawai Y."/>
            <person name="Kawashima T."/>
            <person name="Kennedy M."/>
            <person name="Kinose K."/>
            <person name="Kinoshita T."/>
            <person name="Kohara Y."/>
            <person name="Koide E."/>
            <person name="Komatsu K."/>
            <person name="Kopischke S."/>
            <person name="Kubo M."/>
            <person name="Kyozuka J."/>
            <person name="Lagercrantz U."/>
            <person name="Lin S.S."/>
            <person name="Lindquist E."/>
            <person name="Lipzen A.M."/>
            <person name="Lu C.W."/>
            <person name="De Luna E."/>
            <person name="Martienssen R.A."/>
            <person name="Minamino N."/>
            <person name="Mizutani M."/>
            <person name="Mizutani M."/>
            <person name="Mochizuki N."/>
            <person name="Monte I."/>
            <person name="Mosher R."/>
            <person name="Nagasaki H."/>
            <person name="Nakagami H."/>
            <person name="Naramoto S."/>
            <person name="Nishitani K."/>
            <person name="Ohtani M."/>
            <person name="Okamoto T."/>
            <person name="Okumura M."/>
            <person name="Phillips J."/>
            <person name="Pollak B."/>
            <person name="Reinders A."/>
            <person name="Rovekamp M."/>
            <person name="Sano R."/>
            <person name="Sawa S."/>
            <person name="Schmid M.W."/>
            <person name="Shirakawa M."/>
            <person name="Solano R."/>
            <person name="Spunde A."/>
            <person name="Suetsugu N."/>
            <person name="Sugano S."/>
            <person name="Sugiyama A."/>
            <person name="Sun R."/>
            <person name="Suzuki Y."/>
            <person name="Takenaka M."/>
            <person name="Takezawa D."/>
            <person name="Tomogane H."/>
            <person name="Tsuzuki M."/>
            <person name="Ueda T."/>
            <person name="Umeda M."/>
            <person name="Ward J.M."/>
            <person name="Watanabe Y."/>
            <person name="Yazaki K."/>
            <person name="Yokoyama R."/>
            <person name="Yoshitake Y."/>
            <person name="Yotsui I."/>
            <person name="Zachgo S."/>
            <person name="Schmutz J."/>
        </authorList>
    </citation>
    <scope>NUCLEOTIDE SEQUENCE [LARGE SCALE GENOMIC DNA]</scope>
    <source>
        <strain evidence="3">Tak-1</strain>
    </source>
</reference>
<dbReference type="InterPro" id="IPR040610">
    <property type="entry name" value="SNRNP25_ubiquitin"/>
</dbReference>
<organism evidence="2 3">
    <name type="scientific">Marchantia polymorpha</name>
    <name type="common">Common liverwort</name>
    <name type="synonym">Marchantia aquatica</name>
    <dbReference type="NCBI Taxonomy" id="3197"/>
    <lineage>
        <taxon>Eukaryota</taxon>
        <taxon>Viridiplantae</taxon>
        <taxon>Streptophyta</taxon>
        <taxon>Embryophyta</taxon>
        <taxon>Marchantiophyta</taxon>
        <taxon>Marchantiopsida</taxon>
        <taxon>Marchantiidae</taxon>
        <taxon>Marchantiales</taxon>
        <taxon>Marchantiaceae</taxon>
        <taxon>Marchantia</taxon>
    </lineage>
</organism>
<feature type="domain" description="SNRNP25 ubiquitin-like" evidence="1">
    <location>
        <begin position="102"/>
        <end position="190"/>
    </location>
</feature>
<dbReference type="Proteomes" id="UP000244005">
    <property type="component" value="Unassembled WGS sequence"/>
</dbReference>
<dbReference type="InterPro" id="IPR029071">
    <property type="entry name" value="Ubiquitin-like_domsf"/>
</dbReference>